<dbReference type="InterPro" id="IPR025110">
    <property type="entry name" value="AMP-bd_C"/>
</dbReference>
<evidence type="ECO:0000313" key="4">
    <source>
        <dbReference type="Proteomes" id="UP000231203"/>
    </source>
</evidence>
<protein>
    <submittedName>
        <fullName evidence="3">AMP-dependent synthetase</fullName>
    </submittedName>
</protein>
<dbReference type="PROSITE" id="PS00455">
    <property type="entry name" value="AMP_BINDING"/>
    <property type="match status" value="1"/>
</dbReference>
<name>A0A2G6MRI4_9BACT</name>
<dbReference type="InterPro" id="IPR000873">
    <property type="entry name" value="AMP-dep_synth/lig_dom"/>
</dbReference>
<evidence type="ECO:0000259" key="2">
    <source>
        <dbReference type="Pfam" id="PF13193"/>
    </source>
</evidence>
<dbReference type="Pfam" id="PF00501">
    <property type="entry name" value="AMP-binding"/>
    <property type="match status" value="1"/>
</dbReference>
<evidence type="ECO:0000259" key="1">
    <source>
        <dbReference type="Pfam" id="PF00501"/>
    </source>
</evidence>
<dbReference type="Pfam" id="PF13193">
    <property type="entry name" value="AMP-binding_C"/>
    <property type="match status" value="1"/>
</dbReference>
<sequence>MIITDILRQNNSLYPEKTALIERIPATGQRTQLTWSDFYRQSIQTANALHATGIQKGDKVLQLMTNCLDWLPIYFGILYTGAWIVPLNFRFESDKIRLCTITAEAKVFIFGPEFVQRLEEIRQEVSQFVELWIYTGPETDCPGWACPFNQFICDADGLAPPDVELTPEDDAALYFTSGTTGTPKAVLHTHRALMHACEVENDHHGQTHDDVFLCIPPLYHTGAKMHWMGSFLVGGKCVLLNGVKSEWIIEAVSEEKCTIVWLLVPWAHDILIAIEDGRLKPSKYNLSQWRLMHIGAQSVPPSLIRNWRKHFPDQDYDTNYGLTESSGPGCVHLGIANADRIGPIGLPGYGWQARIVDKQGSRLPFGETGELIVKGPGIMKEYYKNPEATAKTIKNGWLFTGDMARYDKDGFIWLVDRKKDVIIYGGENLFPVEIENFFLKHEKIRDIAVIGVPDERLGEIPAGIISLKPNTMMCEQDVLDFQEKLPRYKQLKKIFFGDVPRNPTGKIEKPKLRRIYAEDKRKSMEILLK</sequence>
<dbReference type="PANTHER" id="PTHR24096">
    <property type="entry name" value="LONG-CHAIN-FATTY-ACID--COA LIGASE"/>
    <property type="match status" value="1"/>
</dbReference>
<dbReference type="InterPro" id="IPR045851">
    <property type="entry name" value="AMP-bd_C_sf"/>
</dbReference>
<dbReference type="Proteomes" id="UP000231203">
    <property type="component" value="Unassembled WGS sequence"/>
</dbReference>
<gene>
    <name evidence="3" type="ORF">CSA25_04560</name>
</gene>
<dbReference type="SUPFAM" id="SSF56801">
    <property type="entry name" value="Acetyl-CoA synthetase-like"/>
    <property type="match status" value="1"/>
</dbReference>
<dbReference type="InterPro" id="IPR042099">
    <property type="entry name" value="ANL_N_sf"/>
</dbReference>
<feature type="domain" description="AMP-binding enzyme C-terminal" evidence="2">
    <location>
        <begin position="433"/>
        <end position="506"/>
    </location>
</feature>
<dbReference type="InterPro" id="IPR020845">
    <property type="entry name" value="AMP-binding_CS"/>
</dbReference>
<organism evidence="3 4">
    <name type="scientific">Desulfobacter postgatei</name>
    <dbReference type="NCBI Taxonomy" id="2293"/>
    <lineage>
        <taxon>Bacteria</taxon>
        <taxon>Pseudomonadati</taxon>
        <taxon>Thermodesulfobacteriota</taxon>
        <taxon>Desulfobacteria</taxon>
        <taxon>Desulfobacterales</taxon>
        <taxon>Desulfobacteraceae</taxon>
        <taxon>Desulfobacter</taxon>
    </lineage>
</organism>
<comment type="caution">
    <text evidence="3">The sequence shown here is derived from an EMBL/GenBank/DDBJ whole genome shotgun (WGS) entry which is preliminary data.</text>
</comment>
<dbReference type="Gene3D" id="3.30.300.30">
    <property type="match status" value="1"/>
</dbReference>
<proteinExistence type="predicted"/>
<feature type="domain" description="AMP-dependent synthetase/ligase" evidence="1">
    <location>
        <begin position="8"/>
        <end position="383"/>
    </location>
</feature>
<reference evidence="3 4" key="1">
    <citation type="submission" date="2017-10" db="EMBL/GenBank/DDBJ databases">
        <title>Novel microbial diversity and functional potential in the marine mammal oral microbiome.</title>
        <authorList>
            <person name="Dudek N.K."/>
            <person name="Sun C.L."/>
            <person name="Burstein D."/>
            <person name="Kantor R.S."/>
            <person name="Aliaga Goltsman D.S."/>
            <person name="Bik E.M."/>
            <person name="Thomas B.C."/>
            <person name="Banfield J.F."/>
            <person name="Relman D.A."/>
        </authorList>
    </citation>
    <scope>NUCLEOTIDE SEQUENCE [LARGE SCALE GENOMIC DNA]</scope>
    <source>
        <strain evidence="3">DOLJORAL78_47_202</strain>
    </source>
</reference>
<dbReference type="GO" id="GO:0016405">
    <property type="term" value="F:CoA-ligase activity"/>
    <property type="evidence" value="ECO:0007669"/>
    <property type="project" value="TreeGrafter"/>
</dbReference>
<evidence type="ECO:0000313" key="3">
    <source>
        <dbReference type="EMBL" id="PIE62572.1"/>
    </source>
</evidence>
<dbReference type="AlphaFoldDB" id="A0A2G6MRI4"/>
<dbReference type="EMBL" id="PDTI01000038">
    <property type="protein sequence ID" value="PIE62572.1"/>
    <property type="molecule type" value="Genomic_DNA"/>
</dbReference>
<accession>A0A2G6MRI4</accession>
<dbReference type="Gene3D" id="3.40.50.12780">
    <property type="entry name" value="N-terminal domain of ligase-like"/>
    <property type="match status" value="1"/>
</dbReference>